<organism evidence="3 4">
    <name type="scientific">Streptomyces lunaelactis</name>
    <dbReference type="NCBI Taxonomy" id="1535768"/>
    <lineage>
        <taxon>Bacteria</taxon>
        <taxon>Bacillati</taxon>
        <taxon>Actinomycetota</taxon>
        <taxon>Actinomycetes</taxon>
        <taxon>Kitasatosporales</taxon>
        <taxon>Streptomycetaceae</taxon>
        <taxon>Streptomyces</taxon>
    </lineage>
</organism>
<proteinExistence type="predicted"/>
<dbReference type="OrthoDB" id="4307327at2"/>
<feature type="region of interest" description="Disordered" evidence="1">
    <location>
        <begin position="24"/>
        <end position="53"/>
    </location>
</feature>
<sequence>MDNWREDSRIGHSHEPNEVTFQLDGLGREVGDLPPGPTSQEGSDGPVFVDESGRRSKKLRRLGWVLAIVCACYAVALVAALLGGSSSAPWLPGIGRPGGERTDKVEIQPAPSDRASAVVTPGAPAPTYSTGALLPQPSGGASRGVAGGAPAGLPGSPGPGASAFLSPQPSGGGLPEPGGPVASPSPGRGASDLGPGPAPEGSPPAPVPSDPGPSGSPSEPPLQEGTV</sequence>
<name>A0A2R4T2F3_9ACTN</name>
<keyword evidence="2" id="KW-0812">Transmembrane</keyword>
<keyword evidence="2" id="KW-1133">Transmembrane helix</keyword>
<accession>A0A2R4T2F3</accession>
<evidence type="ECO:0000256" key="2">
    <source>
        <dbReference type="SAM" id="Phobius"/>
    </source>
</evidence>
<keyword evidence="2" id="KW-0472">Membrane</keyword>
<dbReference type="KEGG" id="slk:SLUN_15190"/>
<feature type="compositionally biased region" description="Pro residues" evidence="1">
    <location>
        <begin position="196"/>
        <end position="211"/>
    </location>
</feature>
<evidence type="ECO:0000256" key="1">
    <source>
        <dbReference type="SAM" id="MobiDB-lite"/>
    </source>
</evidence>
<feature type="region of interest" description="Disordered" evidence="1">
    <location>
        <begin position="88"/>
        <end position="227"/>
    </location>
</feature>
<feature type="compositionally biased region" description="Low complexity" evidence="1">
    <location>
        <begin position="151"/>
        <end position="169"/>
    </location>
</feature>
<feature type="transmembrane region" description="Helical" evidence="2">
    <location>
        <begin position="62"/>
        <end position="82"/>
    </location>
</feature>
<evidence type="ECO:0000313" key="3">
    <source>
        <dbReference type="EMBL" id="AVZ73323.1"/>
    </source>
</evidence>
<gene>
    <name evidence="3" type="ORF">SLUN_15190</name>
</gene>
<dbReference type="Proteomes" id="UP000244201">
    <property type="component" value="Chromosome"/>
</dbReference>
<feature type="compositionally biased region" description="Gly residues" evidence="1">
    <location>
        <begin position="141"/>
        <end position="150"/>
    </location>
</feature>
<keyword evidence="4" id="KW-1185">Reference proteome</keyword>
<protein>
    <submittedName>
        <fullName evidence="3">Uncharacterized protein</fullName>
    </submittedName>
</protein>
<evidence type="ECO:0000313" key="4">
    <source>
        <dbReference type="Proteomes" id="UP000244201"/>
    </source>
</evidence>
<dbReference type="AlphaFoldDB" id="A0A2R4T2F3"/>
<dbReference type="EMBL" id="CP026304">
    <property type="protein sequence ID" value="AVZ73323.1"/>
    <property type="molecule type" value="Genomic_DNA"/>
</dbReference>
<reference evidence="3 4" key="1">
    <citation type="submission" date="2018-01" db="EMBL/GenBank/DDBJ databases">
        <title>Complete genome sequence of Streptomyces lunaelactis MM109T, a Ferroverdin A producer isolated from cave moonmilk deposits.</title>
        <authorList>
            <person name="Naome A."/>
            <person name="Martinet L."/>
            <person name="Maciejewska M."/>
            <person name="Anderssen S."/>
            <person name="Adam D."/>
            <person name="Tenconi E."/>
            <person name="Deflandre B."/>
            <person name="Arguelles-Arias A."/>
            <person name="Calusinska M."/>
            <person name="Copieters W."/>
            <person name="Karim L."/>
            <person name="Hanikenne M."/>
            <person name="Baurain D."/>
            <person name="van Wezel G."/>
            <person name="Smargiasso N."/>
            <person name="de Pauw E."/>
            <person name="Delfosse P."/>
            <person name="Rigali S."/>
        </authorList>
    </citation>
    <scope>NUCLEOTIDE SEQUENCE [LARGE SCALE GENOMIC DNA]</scope>
    <source>
        <strain evidence="3 4">MM109</strain>
    </source>
</reference>